<dbReference type="EMBL" id="JAATWM020000035">
    <property type="protein sequence ID" value="KAF9872792.1"/>
    <property type="molecule type" value="Genomic_DNA"/>
</dbReference>
<accession>A0A9P6LHP5</accession>
<dbReference type="AlphaFoldDB" id="A0A9P6LHP5"/>
<evidence type="ECO:0000313" key="1">
    <source>
        <dbReference type="EMBL" id="KAF9872792.1"/>
    </source>
</evidence>
<evidence type="ECO:0000313" key="2">
    <source>
        <dbReference type="Proteomes" id="UP000781932"/>
    </source>
</evidence>
<dbReference type="RefSeq" id="XP_038742253.1">
    <property type="nucleotide sequence ID" value="XM_038892370.1"/>
</dbReference>
<protein>
    <submittedName>
        <fullName evidence="1">Uncharacterized protein</fullName>
    </submittedName>
</protein>
<gene>
    <name evidence="1" type="ORF">CkaCkLH20_09655</name>
</gene>
<dbReference type="OrthoDB" id="4846833at2759"/>
<name>A0A9P6LHP5_9PEZI</name>
<keyword evidence="2" id="KW-1185">Reference proteome</keyword>
<proteinExistence type="predicted"/>
<comment type="caution">
    <text evidence="1">The sequence shown here is derived from an EMBL/GenBank/DDBJ whole genome shotgun (WGS) entry which is preliminary data.</text>
</comment>
<dbReference type="Proteomes" id="UP000781932">
    <property type="component" value="Unassembled WGS sequence"/>
</dbReference>
<dbReference type="GeneID" id="62165444"/>
<sequence>MNQPIQASLEAQRAEDADCKIPPLDPELLKRVEEEERENVRIGAIIQESNRVALEQLAREAKAAEEPSTETCTGILDDYIEQDFESQYAEGHRLLLTTHLPLGPYGTALYDFLIDLDPAKMTYEDDDDDRSRTEVVFDYVPTAYIPNKQSVKENNYELNIEKLLAGSSDGGPVILLCQTKKNDRLPERVVMKVFDPMFYPWEYSLGEGPWRETARADMELCCEAAAYETLHVGNCDGYPHLAPKYYGAFTIKLHTFNPDLKDKSRVVGAILMEYIDGKTMGSQCEMDEDGILMPRTFMPIFKSDKPGNWTRMERNDRLKILAQLLDGIVSQMKAGVEPRFLNPEHVLLSEYRHPARPRERGQIRVTLIDYRKAVVDSKRKNPVNFYEKFSKPPHPYTRFSVKKLQGFAGWFPEEWMDDAPRMKRWLADSFGEVNGSNSRYSVRPDLDKPIEQLEAAKFI</sequence>
<organism evidence="1 2">
    <name type="scientific">Colletotrichum karsti</name>
    <dbReference type="NCBI Taxonomy" id="1095194"/>
    <lineage>
        <taxon>Eukaryota</taxon>
        <taxon>Fungi</taxon>
        <taxon>Dikarya</taxon>
        <taxon>Ascomycota</taxon>
        <taxon>Pezizomycotina</taxon>
        <taxon>Sordariomycetes</taxon>
        <taxon>Hypocreomycetidae</taxon>
        <taxon>Glomerellales</taxon>
        <taxon>Glomerellaceae</taxon>
        <taxon>Colletotrichum</taxon>
        <taxon>Colletotrichum boninense species complex</taxon>
    </lineage>
</organism>
<reference evidence="1" key="1">
    <citation type="submission" date="2020-03" db="EMBL/GenBank/DDBJ databases">
        <authorList>
            <person name="He L."/>
        </authorList>
    </citation>
    <scope>NUCLEOTIDE SEQUENCE</scope>
    <source>
        <strain evidence="1">CkLH20</strain>
    </source>
</reference>
<reference evidence="1" key="2">
    <citation type="submission" date="2020-11" db="EMBL/GenBank/DDBJ databases">
        <title>Whole genome sequencing of Colletotrichum sp.</title>
        <authorList>
            <person name="Li H."/>
        </authorList>
    </citation>
    <scope>NUCLEOTIDE SEQUENCE</scope>
    <source>
        <strain evidence="1">CkLH20</strain>
    </source>
</reference>